<dbReference type="PROSITE" id="PS01124">
    <property type="entry name" value="HTH_ARAC_FAMILY_2"/>
    <property type="match status" value="1"/>
</dbReference>
<evidence type="ECO:0000256" key="2">
    <source>
        <dbReference type="ARBA" id="ARBA00023125"/>
    </source>
</evidence>
<evidence type="ECO:0000256" key="1">
    <source>
        <dbReference type="ARBA" id="ARBA00023015"/>
    </source>
</evidence>
<dbReference type="Gene3D" id="1.10.10.60">
    <property type="entry name" value="Homeodomain-like"/>
    <property type="match status" value="1"/>
</dbReference>
<evidence type="ECO:0000313" key="6">
    <source>
        <dbReference type="Proteomes" id="UP000660680"/>
    </source>
</evidence>
<dbReference type="Pfam" id="PF12833">
    <property type="entry name" value="HTH_18"/>
    <property type="match status" value="1"/>
</dbReference>
<dbReference type="PANTHER" id="PTHR46796">
    <property type="entry name" value="HTH-TYPE TRANSCRIPTIONAL ACTIVATOR RHAS-RELATED"/>
    <property type="match status" value="1"/>
</dbReference>
<sequence>MTTWRGTATLRPGRLTYTGLIGAAHRHRHAAVQVVQGLGEPLTVRDESGAGVRVRAAIIPSGAVHEIAGSSDGVLTWVDAESTLGRALTRRVRDTGLPHTSAEAWAAALAKGADGPAEAWTALERVDSPADTWAAAERVDDSVEARAAVSDPTATWAAAKRVDDSVEARPAVGDPVDTWAAVMSVGDPGEVGPVSPVLRDALAVVPALLDGPVRLDDVAAAVGISGSRLGHLFSERVGLPFRAYVRWARLRRAIEHARLGGTITEAAHAAGFADGAHLTRVCREMFGLAPSHLVAGVTISAGSFKP</sequence>
<dbReference type="InterPro" id="IPR018060">
    <property type="entry name" value="HTH_AraC"/>
</dbReference>
<evidence type="ECO:0000313" key="5">
    <source>
        <dbReference type="EMBL" id="GGS35111.1"/>
    </source>
</evidence>
<comment type="caution">
    <text evidence="5">The sequence shown here is derived from an EMBL/GenBank/DDBJ whole genome shotgun (WGS) entry which is preliminary data.</text>
</comment>
<dbReference type="Proteomes" id="UP000660680">
    <property type="component" value="Unassembled WGS sequence"/>
</dbReference>
<reference evidence="5" key="1">
    <citation type="journal article" date="2014" name="Int. J. Syst. Evol. Microbiol.">
        <title>Complete genome sequence of Corynebacterium casei LMG S-19264T (=DSM 44701T), isolated from a smear-ripened cheese.</title>
        <authorList>
            <consortium name="US DOE Joint Genome Institute (JGI-PGF)"/>
            <person name="Walter F."/>
            <person name="Albersmeier A."/>
            <person name="Kalinowski J."/>
            <person name="Ruckert C."/>
        </authorList>
    </citation>
    <scope>NUCLEOTIDE SEQUENCE</scope>
    <source>
        <strain evidence="5">JCM 3276</strain>
    </source>
</reference>
<dbReference type="EMBL" id="BMRB01000002">
    <property type="protein sequence ID" value="GGS35111.1"/>
    <property type="molecule type" value="Genomic_DNA"/>
</dbReference>
<accession>A0A918GFY5</accession>
<keyword evidence="2" id="KW-0238">DNA-binding</keyword>
<feature type="domain" description="HTH araC/xylS-type" evidence="4">
    <location>
        <begin position="199"/>
        <end position="296"/>
    </location>
</feature>
<evidence type="ECO:0000259" key="4">
    <source>
        <dbReference type="PROSITE" id="PS01124"/>
    </source>
</evidence>
<proteinExistence type="predicted"/>
<keyword evidence="6" id="KW-1185">Reference proteome</keyword>
<keyword evidence="3" id="KW-0804">Transcription</keyword>
<dbReference type="InterPro" id="IPR050204">
    <property type="entry name" value="AraC_XylS_family_regulators"/>
</dbReference>
<name>A0A918GFY5_9PSEU</name>
<dbReference type="GO" id="GO:0003700">
    <property type="term" value="F:DNA-binding transcription factor activity"/>
    <property type="evidence" value="ECO:0007669"/>
    <property type="project" value="InterPro"/>
</dbReference>
<gene>
    <name evidence="5" type="ORF">GCM10010171_32100</name>
</gene>
<keyword evidence="1" id="KW-0805">Transcription regulation</keyword>
<dbReference type="PANTHER" id="PTHR46796:SF15">
    <property type="entry name" value="BLL1074 PROTEIN"/>
    <property type="match status" value="1"/>
</dbReference>
<dbReference type="GO" id="GO:0043565">
    <property type="term" value="F:sequence-specific DNA binding"/>
    <property type="evidence" value="ECO:0007669"/>
    <property type="project" value="InterPro"/>
</dbReference>
<reference evidence="5" key="2">
    <citation type="submission" date="2020-09" db="EMBL/GenBank/DDBJ databases">
        <authorList>
            <person name="Sun Q."/>
            <person name="Ohkuma M."/>
        </authorList>
    </citation>
    <scope>NUCLEOTIDE SEQUENCE</scope>
    <source>
        <strain evidence="5">JCM 3276</strain>
    </source>
</reference>
<dbReference type="RefSeq" id="WP_229786945.1">
    <property type="nucleotide sequence ID" value="NZ_BMRB01000002.1"/>
</dbReference>
<dbReference type="SMART" id="SM00342">
    <property type="entry name" value="HTH_ARAC"/>
    <property type="match status" value="1"/>
</dbReference>
<organism evidence="5 6">
    <name type="scientific">Actinokineospora fastidiosa</name>
    <dbReference type="NCBI Taxonomy" id="1816"/>
    <lineage>
        <taxon>Bacteria</taxon>
        <taxon>Bacillati</taxon>
        <taxon>Actinomycetota</taxon>
        <taxon>Actinomycetes</taxon>
        <taxon>Pseudonocardiales</taxon>
        <taxon>Pseudonocardiaceae</taxon>
        <taxon>Actinokineospora</taxon>
    </lineage>
</organism>
<protein>
    <submittedName>
        <fullName evidence="5">Transcriptional regulator, AraC family protein</fullName>
    </submittedName>
</protein>
<dbReference type="AlphaFoldDB" id="A0A918GFY5"/>
<evidence type="ECO:0000256" key="3">
    <source>
        <dbReference type="ARBA" id="ARBA00023163"/>
    </source>
</evidence>